<reference evidence="2 3" key="2">
    <citation type="submission" date="2020-08" db="EMBL/GenBank/DDBJ databases">
        <authorList>
            <person name="Partida-Martinez L."/>
            <person name="Huntemann M."/>
            <person name="Clum A."/>
            <person name="Wang J."/>
            <person name="Palaniappan K."/>
            <person name="Ritter S."/>
            <person name="Chen I.-M."/>
            <person name="Stamatis D."/>
            <person name="Reddy T."/>
            <person name="O'Malley R."/>
            <person name="Daum C."/>
            <person name="Shapiro N."/>
            <person name="Ivanova N."/>
            <person name="Kyrpides N."/>
            <person name="Woyke T."/>
        </authorList>
    </citation>
    <scope>NUCLEOTIDE SEQUENCE [LARGE SCALE GENOMIC DNA]</scope>
    <source>
        <strain evidence="2 3">AS2.23</strain>
    </source>
</reference>
<dbReference type="EMBL" id="JACHVY010000004">
    <property type="protein sequence ID" value="MBB2903020.1"/>
    <property type="molecule type" value="Genomic_DNA"/>
</dbReference>
<dbReference type="RefSeq" id="WP_183392650.1">
    <property type="nucleotide sequence ID" value="NZ_JACHVY010000004.1"/>
</dbReference>
<gene>
    <name evidence="2" type="ORF">FHR75_003856</name>
</gene>
<evidence type="ECO:0000256" key="1">
    <source>
        <dbReference type="SAM" id="Phobius"/>
    </source>
</evidence>
<feature type="transmembrane region" description="Helical" evidence="1">
    <location>
        <begin position="221"/>
        <end position="241"/>
    </location>
</feature>
<sequence>MTEHTPTPGLRTNTTDEVAERYCDELLLALRMKDVPGNRIGEVLAEVRDHLTSSGEDPAEAFGTPQDYAGALTAGRSGARWSAPASATAGNAAGVAGLLWTVTGATALLTRQPAVLTEFQIVLPVAVAVAAPLLIDAVVSARRATALGWGLLVTIALPAVAVLHAWVGPLISVAVPAVVLLVPGSLVAVAWIIATARTVDPVVDPLQDAVSIEHRRRRDGLLFTTLLLLLLVVPVVVSVGLQHLS</sequence>
<organism evidence="2 3">
    <name type="scientific">Kineococcus radiotolerans</name>
    <dbReference type="NCBI Taxonomy" id="131568"/>
    <lineage>
        <taxon>Bacteria</taxon>
        <taxon>Bacillati</taxon>
        <taxon>Actinomycetota</taxon>
        <taxon>Actinomycetes</taxon>
        <taxon>Kineosporiales</taxon>
        <taxon>Kineosporiaceae</taxon>
        <taxon>Kineococcus</taxon>
    </lineage>
</organism>
<keyword evidence="1" id="KW-1133">Transmembrane helix</keyword>
<feature type="transmembrane region" description="Helical" evidence="1">
    <location>
        <begin position="146"/>
        <end position="167"/>
    </location>
</feature>
<evidence type="ECO:0000313" key="2">
    <source>
        <dbReference type="EMBL" id="MBB2903020.1"/>
    </source>
</evidence>
<dbReference type="Proteomes" id="UP000533269">
    <property type="component" value="Unassembled WGS sequence"/>
</dbReference>
<feature type="transmembrane region" description="Helical" evidence="1">
    <location>
        <begin position="89"/>
        <end position="109"/>
    </location>
</feature>
<accession>A0A7W4TQ22</accession>
<keyword evidence="1" id="KW-0812">Transmembrane</keyword>
<comment type="caution">
    <text evidence="2">The sequence shown here is derived from an EMBL/GenBank/DDBJ whole genome shotgun (WGS) entry which is preliminary data.</text>
</comment>
<feature type="transmembrane region" description="Helical" evidence="1">
    <location>
        <begin position="173"/>
        <end position="194"/>
    </location>
</feature>
<proteinExistence type="predicted"/>
<keyword evidence="1" id="KW-0472">Membrane</keyword>
<evidence type="ECO:0000313" key="3">
    <source>
        <dbReference type="Proteomes" id="UP000533269"/>
    </source>
</evidence>
<reference evidence="2 3" key="1">
    <citation type="submission" date="2020-08" db="EMBL/GenBank/DDBJ databases">
        <title>The Agave Microbiome: Exploring the role of microbial communities in plant adaptations to desert environments.</title>
        <authorList>
            <person name="Partida-Martinez L.P."/>
        </authorList>
    </citation>
    <scope>NUCLEOTIDE SEQUENCE [LARGE SCALE GENOMIC DNA]</scope>
    <source>
        <strain evidence="2 3">AS2.23</strain>
    </source>
</reference>
<dbReference type="AlphaFoldDB" id="A0A7W4TQ22"/>
<protein>
    <submittedName>
        <fullName evidence="2">Uncharacterized protein</fullName>
    </submittedName>
</protein>
<feature type="transmembrane region" description="Helical" evidence="1">
    <location>
        <begin position="121"/>
        <end position="139"/>
    </location>
</feature>
<name>A0A7W4TQ22_KINRA</name>